<dbReference type="PANTHER" id="PTHR47331">
    <property type="entry name" value="PHD-TYPE DOMAIN-CONTAINING PROTEIN"/>
    <property type="match status" value="1"/>
</dbReference>
<dbReference type="PANTHER" id="PTHR47331:SF5">
    <property type="entry name" value="RIBONUCLEASE H"/>
    <property type="match status" value="1"/>
</dbReference>
<reference evidence="1" key="1">
    <citation type="submission" date="2021-02" db="EMBL/GenBank/DDBJ databases">
        <authorList>
            <person name="Bekaert M."/>
        </authorList>
    </citation>
    <scope>NUCLEOTIDE SEQUENCE</scope>
    <source>
        <strain evidence="1">IoA-00</strain>
    </source>
</reference>
<evidence type="ECO:0000313" key="1">
    <source>
        <dbReference type="EMBL" id="CAF2971779.1"/>
    </source>
</evidence>
<dbReference type="Proteomes" id="UP000675881">
    <property type="component" value="Chromosome 6"/>
</dbReference>
<protein>
    <submittedName>
        <fullName evidence="1">(salmon louse) hypothetical protein</fullName>
    </submittedName>
</protein>
<gene>
    <name evidence="1" type="ORF">LSAA_12193</name>
</gene>
<sequence>MLESKALALKRFNKLESSFRRRTEFGNAYRNAMQSNFHFGFTKVIPYDEVAIKDNMYIAYVFKKTTRSFAFFWRLKINGPFKEYHHTRQVFGAAVNFIDNDMYMDDLITGTSDIIEAKQIVDQLIKIHSYGQFQLRKWCSNILEVISHLPDE</sequence>
<proteinExistence type="predicted"/>
<dbReference type="EMBL" id="HG994585">
    <property type="protein sequence ID" value="CAF2971779.1"/>
    <property type="molecule type" value="Genomic_DNA"/>
</dbReference>
<dbReference type="OrthoDB" id="6381572at2759"/>
<accession>A0A7R8CYZ0</accession>
<keyword evidence="2" id="KW-1185">Reference proteome</keyword>
<dbReference type="AlphaFoldDB" id="A0A7R8CYZ0"/>
<evidence type="ECO:0000313" key="2">
    <source>
        <dbReference type="Proteomes" id="UP000675881"/>
    </source>
</evidence>
<name>A0A7R8CYZ0_LEPSM</name>
<organism evidence="1 2">
    <name type="scientific">Lepeophtheirus salmonis</name>
    <name type="common">Salmon louse</name>
    <name type="synonym">Caligus salmonis</name>
    <dbReference type="NCBI Taxonomy" id="72036"/>
    <lineage>
        <taxon>Eukaryota</taxon>
        <taxon>Metazoa</taxon>
        <taxon>Ecdysozoa</taxon>
        <taxon>Arthropoda</taxon>
        <taxon>Crustacea</taxon>
        <taxon>Multicrustacea</taxon>
        <taxon>Hexanauplia</taxon>
        <taxon>Copepoda</taxon>
        <taxon>Siphonostomatoida</taxon>
        <taxon>Caligidae</taxon>
        <taxon>Lepeophtheirus</taxon>
    </lineage>
</organism>